<evidence type="ECO:0000313" key="1">
    <source>
        <dbReference type="EMBL" id="PYA55866.1"/>
    </source>
</evidence>
<evidence type="ECO:0000313" key="2">
    <source>
        <dbReference type="Proteomes" id="UP000247823"/>
    </source>
</evidence>
<reference evidence="2" key="1">
    <citation type="submission" date="2018-06" db="EMBL/GenBank/DDBJ databases">
        <title>Serratia marcescens genome sequencing and assembly.</title>
        <authorList>
            <person name="Martins R.C."/>
            <person name="Perdigao-Neto L.V."/>
            <person name="Costa S.F."/>
            <person name="Levin A.S.S."/>
        </authorList>
    </citation>
    <scope>NUCLEOTIDE SEQUENCE [LARGE SCALE GENOMIC DNA]</scope>
    <source>
        <strain evidence="2">1283</strain>
    </source>
</reference>
<gene>
    <name evidence="1" type="ORF">DMW51_25165</name>
</gene>
<comment type="caution">
    <text evidence="1">The sequence shown here is derived from an EMBL/GenBank/DDBJ whole genome shotgun (WGS) entry which is preliminary data.</text>
</comment>
<dbReference type="RefSeq" id="WP_220036295.1">
    <property type="nucleotide sequence ID" value="NZ_QJQB01000564.1"/>
</dbReference>
<reference evidence="1 2" key="2">
    <citation type="submission" date="2018-06" db="EMBL/GenBank/DDBJ databases">
        <title>Serratia marcescens genome sequencing and assembly.</title>
        <authorList>
            <person name="Martins R.C.R."/>
            <person name="Perdigao-Neto L.V."/>
            <person name="Costa S.F."/>
            <person name="Levin A.S.S."/>
        </authorList>
    </citation>
    <scope>NUCLEOTIDE SEQUENCE [LARGE SCALE GENOMIC DNA]</scope>
    <source>
        <strain evidence="1 2">1283</strain>
    </source>
</reference>
<dbReference type="Proteomes" id="UP000247823">
    <property type="component" value="Unassembled WGS sequence"/>
</dbReference>
<dbReference type="EMBL" id="QJQB01000564">
    <property type="protein sequence ID" value="PYA55866.1"/>
    <property type="molecule type" value="Genomic_DNA"/>
</dbReference>
<dbReference type="InterPro" id="IPR009998">
    <property type="entry name" value="YfaZ"/>
</dbReference>
<proteinExistence type="predicted"/>
<keyword evidence="2" id="KW-1185">Reference proteome</keyword>
<dbReference type="Pfam" id="PF07437">
    <property type="entry name" value="YfaZ"/>
    <property type="match status" value="1"/>
</dbReference>
<name>A0ABX5NB30_SERMA</name>
<feature type="non-terminal residue" evidence="1">
    <location>
        <position position="1"/>
    </location>
</feature>
<organism evidence="1 2">
    <name type="scientific">Serratia marcescens</name>
    <dbReference type="NCBI Taxonomy" id="615"/>
    <lineage>
        <taxon>Bacteria</taxon>
        <taxon>Pseudomonadati</taxon>
        <taxon>Pseudomonadota</taxon>
        <taxon>Gammaproteobacteria</taxon>
        <taxon>Enterobacterales</taxon>
        <taxon>Yersiniaceae</taxon>
        <taxon>Serratia</taxon>
    </lineage>
</organism>
<sequence>GGGLEWEINRYFSLHGEGYFAPDSFTSGVKAYNEASGGLRWKFRPLSVDVGYRYMQMEGKDGRRDNTLADGPYVGVGLSF</sequence>
<protein>
    <submittedName>
        <fullName evidence="1">Porin</fullName>
    </submittedName>
</protein>
<accession>A0ABX5NB30</accession>